<reference evidence="1" key="1">
    <citation type="submission" date="2013-03" db="EMBL/GenBank/DDBJ databases">
        <title>Genome Sequence of the Profundibacterium mesophilum strain KAUST100406-0324T from Red Sea, a novel genus in the family Rhodobacteraceae.</title>
        <authorList>
            <person name="Essack M."/>
            <person name="Alam I."/>
            <person name="Lafi F."/>
            <person name="Alawi W."/>
            <person name="Kamanu F."/>
            <person name="Al-Suwailem A."/>
            <person name="Lee O.O."/>
            <person name="Xu Y."/>
            <person name="Bajic V."/>
            <person name="Qian P.-Y."/>
            <person name="Archer J."/>
        </authorList>
    </citation>
    <scope>NUCLEOTIDE SEQUENCE</scope>
    <source>
        <strain evidence="1">KAUST100406-0324</strain>
    </source>
</reference>
<dbReference type="GO" id="GO:0016740">
    <property type="term" value="F:transferase activity"/>
    <property type="evidence" value="ECO:0007669"/>
    <property type="project" value="UniProtKB-KW"/>
</dbReference>
<dbReference type="SUPFAM" id="SSF48576">
    <property type="entry name" value="Terpenoid synthases"/>
    <property type="match status" value="1"/>
</dbReference>
<dbReference type="AlphaFoldDB" id="A0A921TEP1"/>
<dbReference type="InterPro" id="IPR002060">
    <property type="entry name" value="Squ/phyt_synthse"/>
</dbReference>
<dbReference type="Proteomes" id="UP000698242">
    <property type="component" value="Unassembled WGS sequence"/>
</dbReference>
<gene>
    <name evidence="1" type="primary">crtB</name>
    <name evidence="1" type="ORF">PMES_00022</name>
</gene>
<evidence type="ECO:0000313" key="1">
    <source>
        <dbReference type="EMBL" id="KAF0677517.1"/>
    </source>
</evidence>
<dbReference type="EMBL" id="APKE01000001">
    <property type="protein sequence ID" value="KAF0677517.1"/>
    <property type="molecule type" value="Genomic_DNA"/>
</dbReference>
<dbReference type="EC" id="2.5.1.32" evidence="1"/>
<dbReference type="RefSeq" id="WP_159963499.1">
    <property type="nucleotide sequence ID" value="NZ_APKE01000001.1"/>
</dbReference>
<dbReference type="Pfam" id="PF00494">
    <property type="entry name" value="SQS_PSY"/>
    <property type="match status" value="1"/>
</dbReference>
<keyword evidence="1" id="KW-0808">Transferase</keyword>
<sequence length="255" mass="27245">MSVQSCAEAVRRADEDRFLSTMTMPAAARPLLFTLYAFNLEVSRAPIAAREPMIAQMRLQWWRDALGEIAEGDIVRQHETVAPLAAELRAHGLDARDLLPVIDARERDIMPQPFAGLPDLRAYLEATAGTLAVVAGAGLGSGDARPEDLRGAASAGAAARFLCALAPLAAQGVQPLGPDPRDAIVELAQGALSDLEAARRIRFGPATGVLRAFWTAPVLLDQAVRDPDAAIEGRLGLAEFRRRGSLLVKAVAGRW</sequence>
<dbReference type="InterPro" id="IPR008949">
    <property type="entry name" value="Isoprenoid_synthase_dom_sf"/>
</dbReference>
<keyword evidence="2" id="KW-1185">Reference proteome</keyword>
<dbReference type="Gene3D" id="1.10.600.10">
    <property type="entry name" value="Farnesyl Diphosphate Synthase"/>
    <property type="match status" value="1"/>
</dbReference>
<comment type="caution">
    <text evidence="1">The sequence shown here is derived from an EMBL/GenBank/DDBJ whole genome shotgun (WGS) entry which is preliminary data.</text>
</comment>
<protein>
    <submittedName>
        <fullName evidence="1">Phytoene synthase</fullName>
        <ecNumber evidence="1">2.5.1.32</ecNumber>
    </submittedName>
</protein>
<accession>A0A921TEP1</accession>
<organism evidence="1 2">
    <name type="scientific">Profundibacterium mesophilum KAUST100406-0324</name>
    <dbReference type="NCBI Taxonomy" id="1037889"/>
    <lineage>
        <taxon>Bacteria</taxon>
        <taxon>Pseudomonadati</taxon>
        <taxon>Pseudomonadota</taxon>
        <taxon>Alphaproteobacteria</taxon>
        <taxon>Rhodobacterales</taxon>
        <taxon>Roseobacteraceae</taxon>
        <taxon>Profundibacterium</taxon>
    </lineage>
</organism>
<evidence type="ECO:0000313" key="2">
    <source>
        <dbReference type="Proteomes" id="UP000698242"/>
    </source>
</evidence>
<name>A0A921TEP1_9RHOB</name>
<dbReference type="OrthoDB" id="9814909at2"/>
<proteinExistence type="predicted"/>